<reference evidence="5" key="1">
    <citation type="submission" date="2019-02" db="EMBL/GenBank/DDBJ databases">
        <authorList>
            <person name="Li S.-H."/>
        </authorList>
    </citation>
    <scope>NUCLEOTIDE SEQUENCE</scope>
    <source>
        <strain evidence="5">IMCC11814</strain>
    </source>
</reference>
<feature type="transmembrane region" description="Helical" evidence="4">
    <location>
        <begin position="186"/>
        <end position="204"/>
    </location>
</feature>
<dbReference type="InterPro" id="IPR011701">
    <property type="entry name" value="MFS"/>
</dbReference>
<keyword evidence="3 4" id="KW-0472">Membrane</keyword>
<evidence type="ECO:0000256" key="3">
    <source>
        <dbReference type="ARBA" id="ARBA00023136"/>
    </source>
</evidence>
<evidence type="ECO:0000256" key="1">
    <source>
        <dbReference type="ARBA" id="ARBA00022692"/>
    </source>
</evidence>
<feature type="transmembrane region" description="Helical" evidence="4">
    <location>
        <begin position="26"/>
        <end position="45"/>
    </location>
</feature>
<feature type="transmembrane region" description="Helical" evidence="4">
    <location>
        <begin position="155"/>
        <end position="174"/>
    </location>
</feature>
<dbReference type="RefSeq" id="WP_279249724.1">
    <property type="nucleotide sequence ID" value="NZ_SHNO01000001.1"/>
</dbReference>
<keyword evidence="1 4" id="KW-0812">Transmembrane</keyword>
<evidence type="ECO:0000313" key="5">
    <source>
        <dbReference type="EMBL" id="MCX2978022.1"/>
    </source>
</evidence>
<dbReference type="PANTHER" id="PTHR43596:SF1">
    <property type="entry name" value="ADP,ATP CARRIER PROTEIN"/>
    <property type="match status" value="1"/>
</dbReference>
<sequence length="441" mass="48389">MNYRRRLQEVGWGLLGRASDIRPHEARATLASFSLVMMLMASYYILRPVRDAMASDWSDAEVSWLWTFTFFISFIAVSLYGAAVARLRFSRLVPSVYSFFAVSFVLFYLGAASVTDRTLLDKSFYIWISLFSLFHISVFWSFMADTFSKPQSIRLFGFIGAGASIGGLAGPALTTLLVKDIGTENLMLIAALLVVLALPLVAWVQRLKQTDLHNGNVSVGNEDVEFIGGNPLAGFAEFMRSPYLLGIGLFIFLYTTISSFVYFELKNLLADFDPDMRTQIWGGMDLAVNSLTLLVALFATGRIAQRFGLPFTLALIPVLVGGGMLMLAAEPMVYVVVGVQVARRAGNYAISRPAREMLFTAVDRETRFKAKQVIDIVIYRGGDMLNAWLFTALTQGLGLGLAAVAGIGAVVAGLWALTGIFLGRRFNAMNPASDIPDETTA</sequence>
<keyword evidence="2 4" id="KW-1133">Transmembrane helix</keyword>
<feature type="transmembrane region" description="Helical" evidence="4">
    <location>
        <begin position="397"/>
        <end position="422"/>
    </location>
</feature>
<gene>
    <name evidence="5" type="ORF">EYC82_11710</name>
</gene>
<dbReference type="SUPFAM" id="SSF103473">
    <property type="entry name" value="MFS general substrate transporter"/>
    <property type="match status" value="1"/>
</dbReference>
<feature type="transmembrane region" description="Helical" evidence="4">
    <location>
        <begin position="92"/>
        <end position="112"/>
    </location>
</feature>
<evidence type="ECO:0000313" key="6">
    <source>
        <dbReference type="Proteomes" id="UP001143304"/>
    </source>
</evidence>
<feature type="transmembrane region" description="Helical" evidence="4">
    <location>
        <begin position="243"/>
        <end position="263"/>
    </location>
</feature>
<comment type="caution">
    <text evidence="5">The sequence shown here is derived from an EMBL/GenBank/DDBJ whole genome shotgun (WGS) entry which is preliminary data.</text>
</comment>
<keyword evidence="6" id="KW-1185">Reference proteome</keyword>
<accession>A0ABT3T6X2</accession>
<feature type="transmembrane region" description="Helical" evidence="4">
    <location>
        <begin position="307"/>
        <end position="329"/>
    </location>
</feature>
<proteinExistence type="predicted"/>
<feature type="transmembrane region" description="Helical" evidence="4">
    <location>
        <begin position="283"/>
        <end position="300"/>
    </location>
</feature>
<feature type="transmembrane region" description="Helical" evidence="4">
    <location>
        <begin position="124"/>
        <end position="143"/>
    </location>
</feature>
<protein>
    <submittedName>
        <fullName evidence="5">MFS transporter</fullName>
    </submittedName>
</protein>
<feature type="transmembrane region" description="Helical" evidence="4">
    <location>
        <begin position="65"/>
        <end position="85"/>
    </location>
</feature>
<dbReference type="PANTHER" id="PTHR43596">
    <property type="entry name" value="ADP,ATP CARRIER PROTEIN"/>
    <property type="match status" value="1"/>
</dbReference>
<dbReference type="InterPro" id="IPR036259">
    <property type="entry name" value="MFS_trans_sf"/>
</dbReference>
<organism evidence="5 6">
    <name type="scientific">Candidatus Marimicrobium litorale</name>
    <dbReference type="NCBI Taxonomy" id="2518991"/>
    <lineage>
        <taxon>Bacteria</taxon>
        <taxon>Pseudomonadati</taxon>
        <taxon>Pseudomonadota</taxon>
        <taxon>Gammaproteobacteria</taxon>
        <taxon>Cellvibrionales</taxon>
        <taxon>Halieaceae</taxon>
        <taxon>Marimicrobium</taxon>
    </lineage>
</organism>
<dbReference type="Proteomes" id="UP001143304">
    <property type="component" value="Unassembled WGS sequence"/>
</dbReference>
<name>A0ABT3T6X2_9GAMM</name>
<evidence type="ECO:0000256" key="2">
    <source>
        <dbReference type="ARBA" id="ARBA00022989"/>
    </source>
</evidence>
<dbReference type="Gene3D" id="1.20.1250.20">
    <property type="entry name" value="MFS general substrate transporter like domains"/>
    <property type="match status" value="1"/>
</dbReference>
<dbReference type="EMBL" id="SHNO01000001">
    <property type="protein sequence ID" value="MCX2978022.1"/>
    <property type="molecule type" value="Genomic_DNA"/>
</dbReference>
<dbReference type="Pfam" id="PF07690">
    <property type="entry name" value="MFS_1"/>
    <property type="match status" value="1"/>
</dbReference>
<evidence type="ECO:0000256" key="4">
    <source>
        <dbReference type="SAM" id="Phobius"/>
    </source>
</evidence>